<dbReference type="Gene3D" id="3.40.50.2000">
    <property type="entry name" value="Glycogen Phosphorylase B"/>
    <property type="match status" value="1"/>
</dbReference>
<accession>A0A1C4V2R3</accession>
<dbReference type="InParanoid" id="A0A1C4V2R3"/>
<evidence type="ECO:0000259" key="1">
    <source>
        <dbReference type="Pfam" id="PF04101"/>
    </source>
</evidence>
<dbReference type="AlphaFoldDB" id="A0A1C4V2R3"/>
<dbReference type="InterPro" id="IPR007235">
    <property type="entry name" value="Glyco_trans_28_C"/>
</dbReference>
<dbReference type="Pfam" id="PF04101">
    <property type="entry name" value="Glyco_tran_28_C"/>
    <property type="match status" value="1"/>
</dbReference>
<keyword evidence="3" id="KW-1185">Reference proteome</keyword>
<feature type="domain" description="Glycosyl transferase family 28 C-terminal" evidence="1">
    <location>
        <begin position="213"/>
        <end position="277"/>
    </location>
</feature>
<dbReference type="Proteomes" id="UP000198253">
    <property type="component" value="Chromosome I"/>
</dbReference>
<gene>
    <name evidence="2" type="ORF">GA0070618_0876</name>
</gene>
<evidence type="ECO:0000313" key="3">
    <source>
        <dbReference type="Proteomes" id="UP000198253"/>
    </source>
</evidence>
<keyword evidence="2" id="KW-0808">Transferase</keyword>
<dbReference type="EMBL" id="LT607413">
    <property type="protein sequence ID" value="SCE78059.1"/>
    <property type="molecule type" value="Genomic_DNA"/>
</dbReference>
<organism evidence="2 3">
    <name type="scientific">Micromonospora echinospora</name>
    <name type="common">Micromonospora purpurea</name>
    <dbReference type="NCBI Taxonomy" id="1877"/>
    <lineage>
        <taxon>Bacteria</taxon>
        <taxon>Bacillati</taxon>
        <taxon>Actinomycetota</taxon>
        <taxon>Actinomycetes</taxon>
        <taxon>Micromonosporales</taxon>
        <taxon>Micromonosporaceae</taxon>
        <taxon>Micromonospora</taxon>
    </lineage>
</organism>
<dbReference type="GO" id="GO:0016758">
    <property type="term" value="F:hexosyltransferase activity"/>
    <property type="evidence" value="ECO:0007669"/>
    <property type="project" value="InterPro"/>
</dbReference>
<dbReference type="SUPFAM" id="SSF53756">
    <property type="entry name" value="UDP-Glycosyltransferase/glycogen phosphorylase"/>
    <property type="match status" value="1"/>
</dbReference>
<name>A0A1C4V2R3_MICEC</name>
<proteinExistence type="predicted"/>
<sequence>MTTLLVASTGGHLAELHDLLPRLGVQDDCVWATFDSPQSRSLLDGAEVIHVPPATSRDLVGAVRDLVAARRVLGGGRFSRVISTGASVAASFFLPALRAGVACHYIESATRTTGPSLTGRMVARLPGTGLYTQYPSWADGRWRYGGSIFDAYVPRESSATRPVSRVVVTLGTQKYGFPRLLERLTRIIPPSAEVLWQVGSTRIPRMPADARPQVPFAEMQQAMREADVVVTHAGVGSALTALRAGQRAIYVPRRRPHGEHVDDHQVEMARELDRRGLVLAREADQVTENDLSLATRWTVSARKEVEPFRWTNQN</sequence>
<dbReference type="OrthoDB" id="555447at2"/>
<evidence type="ECO:0000313" key="2">
    <source>
        <dbReference type="EMBL" id="SCE78059.1"/>
    </source>
</evidence>
<protein>
    <submittedName>
        <fullName evidence="2">UDP-N-acetylglucosamine transferase subunit ALG13</fullName>
    </submittedName>
</protein>
<dbReference type="RefSeq" id="WP_143740225.1">
    <property type="nucleotide sequence ID" value="NZ_LT607413.1"/>
</dbReference>
<reference evidence="3" key="1">
    <citation type="submission" date="2016-06" db="EMBL/GenBank/DDBJ databases">
        <authorList>
            <person name="Varghese N."/>
            <person name="Submissions Spin"/>
        </authorList>
    </citation>
    <scope>NUCLEOTIDE SEQUENCE [LARGE SCALE GENOMIC DNA]</scope>
    <source>
        <strain evidence="3">DSM 43816</strain>
    </source>
</reference>